<protein>
    <submittedName>
        <fullName evidence="1">Uncharacterized protein</fullName>
    </submittedName>
</protein>
<name>A0A7X1G884_9PSED</name>
<dbReference type="EMBL" id="JACMYH010000006">
    <property type="protein sequence ID" value="MBC2680260.1"/>
    <property type="molecule type" value="Genomic_DNA"/>
</dbReference>
<sequence length="196" mass="21751">MNVSKVDFTRVVNPLVKESKPASDTTESFKQILNLSSETPPSRHDNVTLSPAAVSLADKEREIERVRAQGRELSECGVSRAELAICQVPSWMIGFANSIVEVVGSQTIETRLTHNVSDGQMQEFRERLQAVQQTVSEGHGLWGVDDLEHYVIMNTTPGIEATLHREMNEAIRSDARLVALIAEIGFYMTDIESPDV</sequence>
<reference evidence="1 2" key="1">
    <citation type="submission" date="2020-08" db="EMBL/GenBank/DDBJ databases">
        <title>Pseudomonas sp. nov.</title>
        <authorList>
            <person name="Gieschler S."/>
            <person name="Fiedler G."/>
            <person name="Brinks E."/>
            <person name="Boehnlein C."/>
            <person name="Franz C.M.A.P."/>
            <person name="Kabisch J."/>
        </authorList>
    </citation>
    <scope>NUCLEOTIDE SEQUENCE [LARGE SCALE GENOMIC DNA]</scope>
    <source>
        <strain evidence="1 2">MBT-2</strain>
    </source>
</reference>
<evidence type="ECO:0000313" key="2">
    <source>
        <dbReference type="Proteomes" id="UP000546173"/>
    </source>
</evidence>
<gene>
    <name evidence="1" type="ORF">H7993_17815</name>
</gene>
<organism evidence="1 2">
    <name type="scientific">Pseudomonas baltica</name>
    <dbReference type="NCBI Taxonomy" id="2762576"/>
    <lineage>
        <taxon>Bacteria</taxon>
        <taxon>Pseudomonadati</taxon>
        <taxon>Pseudomonadota</taxon>
        <taxon>Gammaproteobacteria</taxon>
        <taxon>Pseudomonadales</taxon>
        <taxon>Pseudomonadaceae</taxon>
        <taxon>Pseudomonas</taxon>
    </lineage>
</organism>
<keyword evidence="2" id="KW-1185">Reference proteome</keyword>
<dbReference type="AlphaFoldDB" id="A0A7X1G884"/>
<accession>A0A7X1G884</accession>
<proteinExistence type="predicted"/>
<evidence type="ECO:0000313" key="1">
    <source>
        <dbReference type="EMBL" id="MBC2680260.1"/>
    </source>
</evidence>
<dbReference type="Proteomes" id="UP000546173">
    <property type="component" value="Unassembled WGS sequence"/>
</dbReference>
<dbReference type="RefSeq" id="WP_122475383.1">
    <property type="nucleotide sequence ID" value="NZ_JACMYH010000006.1"/>
</dbReference>
<comment type="caution">
    <text evidence="1">The sequence shown here is derived from an EMBL/GenBank/DDBJ whole genome shotgun (WGS) entry which is preliminary data.</text>
</comment>